<keyword evidence="7" id="KW-1185">Reference proteome</keyword>
<dbReference type="KEGG" id="lyj:FKV23_03095"/>
<sequence length="382" mass="40092">MRTRFHVPAVLAGLLVALAGCSDDSGPESMPPLAQLETMTVEAGRGIGGRGWDGVVEAVQQADLSAQTGGRITTITVDVDDRVEQGQVLLRITEVEQQAGARMAQAALRAAEAAVVEAESNYRRFAALEDSQYVSRAQLDQARAARDSAMAARDAARADLAQAGRQTEYTVVRAPFAGIVSARRVEPGETVVPGQSLFSMHAPGALRIEVQVPQSEAAAIRAAGRAIVMLDDGRRVEAARLIVFPAAEPATHSVGVRVLLPDLEQSGQPAPQPGVTAKVLFPAATEQDADQGVVRVPYSALVQRGEVSGVYVLADDRLSLRQVRLGRRSGAHVGDGGVESDEVESDEVEVLAGLKPGERIATDPVAALQALAAQREAGGARP</sequence>
<feature type="domain" description="Multidrug resistance protein MdtA-like barrel-sandwich hybrid" evidence="5">
    <location>
        <begin position="61"/>
        <end position="197"/>
    </location>
</feature>
<dbReference type="NCBIfam" id="TIGR01730">
    <property type="entry name" value="RND_mfp"/>
    <property type="match status" value="1"/>
</dbReference>
<dbReference type="InterPro" id="IPR058625">
    <property type="entry name" value="MdtA-like_BSH"/>
</dbReference>
<name>A0A514BP83_9GAMM</name>
<dbReference type="EMBL" id="CP041242">
    <property type="protein sequence ID" value="QDH69193.1"/>
    <property type="molecule type" value="Genomic_DNA"/>
</dbReference>
<protein>
    <submittedName>
        <fullName evidence="6">Efflux RND transporter periplasmic adaptor subunit</fullName>
    </submittedName>
</protein>
<evidence type="ECO:0000259" key="5">
    <source>
        <dbReference type="Pfam" id="PF25917"/>
    </source>
</evidence>
<keyword evidence="3" id="KW-0732">Signal</keyword>
<gene>
    <name evidence="6" type="ORF">FKV23_03095</name>
</gene>
<comment type="similarity">
    <text evidence="1">Belongs to the membrane fusion protein (MFP) (TC 8.A.1) family.</text>
</comment>
<keyword evidence="2" id="KW-0175">Coiled coil</keyword>
<dbReference type="Pfam" id="PF25917">
    <property type="entry name" value="BSH_RND"/>
    <property type="match status" value="1"/>
</dbReference>
<dbReference type="Gene3D" id="2.40.50.100">
    <property type="match status" value="1"/>
</dbReference>
<dbReference type="GO" id="GO:0015562">
    <property type="term" value="F:efflux transmembrane transporter activity"/>
    <property type="evidence" value="ECO:0007669"/>
    <property type="project" value="TreeGrafter"/>
</dbReference>
<dbReference type="SUPFAM" id="SSF111369">
    <property type="entry name" value="HlyD-like secretion proteins"/>
    <property type="match status" value="1"/>
</dbReference>
<evidence type="ECO:0000256" key="1">
    <source>
        <dbReference type="ARBA" id="ARBA00009477"/>
    </source>
</evidence>
<organism evidence="6 7">
    <name type="scientific">Marilutibacter alkalisoli</name>
    <dbReference type="NCBI Taxonomy" id="2591633"/>
    <lineage>
        <taxon>Bacteria</taxon>
        <taxon>Pseudomonadati</taxon>
        <taxon>Pseudomonadota</taxon>
        <taxon>Gammaproteobacteria</taxon>
        <taxon>Lysobacterales</taxon>
        <taxon>Lysobacteraceae</taxon>
        <taxon>Marilutibacter</taxon>
    </lineage>
</organism>
<dbReference type="AlphaFoldDB" id="A0A514BP83"/>
<dbReference type="GO" id="GO:1990281">
    <property type="term" value="C:efflux pump complex"/>
    <property type="evidence" value="ECO:0007669"/>
    <property type="project" value="TreeGrafter"/>
</dbReference>
<dbReference type="Pfam" id="PF25876">
    <property type="entry name" value="HH_MFP_RND"/>
    <property type="match status" value="1"/>
</dbReference>
<feature type="domain" description="Multidrug resistance protein MdtA-like alpha-helical hairpin" evidence="4">
    <location>
        <begin position="103"/>
        <end position="170"/>
    </location>
</feature>
<evidence type="ECO:0000256" key="3">
    <source>
        <dbReference type="SAM" id="SignalP"/>
    </source>
</evidence>
<feature type="coiled-coil region" evidence="2">
    <location>
        <begin position="101"/>
        <end position="159"/>
    </location>
</feature>
<accession>A0A514BP83</accession>
<dbReference type="Proteomes" id="UP000317199">
    <property type="component" value="Chromosome"/>
</dbReference>
<dbReference type="Gene3D" id="2.40.30.170">
    <property type="match status" value="1"/>
</dbReference>
<evidence type="ECO:0000259" key="4">
    <source>
        <dbReference type="Pfam" id="PF25876"/>
    </source>
</evidence>
<dbReference type="Gene3D" id="1.10.287.470">
    <property type="entry name" value="Helix hairpin bin"/>
    <property type="match status" value="1"/>
</dbReference>
<dbReference type="PROSITE" id="PS51257">
    <property type="entry name" value="PROKAR_LIPOPROTEIN"/>
    <property type="match status" value="1"/>
</dbReference>
<evidence type="ECO:0000313" key="7">
    <source>
        <dbReference type="Proteomes" id="UP000317199"/>
    </source>
</evidence>
<dbReference type="InterPro" id="IPR006143">
    <property type="entry name" value="RND_pump_MFP"/>
</dbReference>
<evidence type="ECO:0000313" key="6">
    <source>
        <dbReference type="EMBL" id="QDH69193.1"/>
    </source>
</evidence>
<dbReference type="PANTHER" id="PTHR30469">
    <property type="entry name" value="MULTIDRUG RESISTANCE PROTEIN MDTA"/>
    <property type="match status" value="1"/>
</dbReference>
<dbReference type="Gene3D" id="2.40.420.20">
    <property type="match status" value="1"/>
</dbReference>
<feature type="signal peptide" evidence="3">
    <location>
        <begin position="1"/>
        <end position="19"/>
    </location>
</feature>
<feature type="chain" id="PRO_5021914885" evidence="3">
    <location>
        <begin position="20"/>
        <end position="382"/>
    </location>
</feature>
<proteinExistence type="inferred from homology"/>
<evidence type="ECO:0000256" key="2">
    <source>
        <dbReference type="SAM" id="Coils"/>
    </source>
</evidence>
<dbReference type="RefSeq" id="WP_141622535.1">
    <property type="nucleotide sequence ID" value="NZ_CP041242.1"/>
</dbReference>
<dbReference type="PANTHER" id="PTHR30469:SF18">
    <property type="entry name" value="RESISTANCE-NODULATION-CELL DIVISION (RND) EFFLUX MEMBRANE FUSION PROTEIN-RELATED"/>
    <property type="match status" value="1"/>
</dbReference>
<dbReference type="OrthoDB" id="5730196at2"/>
<reference evidence="6 7" key="1">
    <citation type="submission" date="2019-06" db="EMBL/GenBank/DDBJ databases">
        <title>Lysobacter alkalisoli sp. nov. isolated from saline-alkali soil.</title>
        <authorList>
            <person name="Sun J.-Q."/>
            <person name="Xu L."/>
        </authorList>
    </citation>
    <scope>NUCLEOTIDE SEQUENCE [LARGE SCALE GENOMIC DNA]</scope>
    <source>
        <strain evidence="6 7">SJ-36</strain>
    </source>
</reference>
<dbReference type="InterPro" id="IPR058624">
    <property type="entry name" value="MdtA-like_HH"/>
</dbReference>